<sequence>MTSRTAFTDNLHPADGVARSSHALRGASLAFSSPLANVERSLSQHKDTNGALAAASALGSRTTPTRSATDRQQGPSRLRRSHGTITENRIDGGRRTDMQQQSHRGFSSSLDSHDADKVLYTDDTKREQSPSYIAAVMAATKSTPVHDQSLDSMMRLDSCRPSPLHRHSDQPISHTPSISSIRHAADDTPIAPTNTLVQLYESIQTPDASTPKANQRNDDPLIVRPTPMRPPATMQPSIPETYSYGKLQEKAKNRGNSTPTSVAYSSIGAAAAAVKLAKPVAPAMKSPRTREAPISKTIPSHMPAKRRALPKLQQRQEARKAESPSPSSSSSYVSAVDKLTSPGNERLDLRLHDSSNKFDTEFKSADLQQTNLQNVLPATFLPHKQAPPRPVYNKSSRSFDGPVYRSAPGRLCPPTLSSASLVPQLTANSLANAMVASSLASSRAPSPTKPHLPPARRHGKAHSIFRRSQSTEEISRTPSPAKQMRQTLRTAKKGEEEEELYKARRTHFMKKHPNKHHEGDRKRWRDSVSEAERKRYEGVWAANKNLLHPPEATATSQNPVLDIVVRDIWRRSRLPDDVLEEIWNLVDTARGGALGKNEFVVGMWLIDQRLKGRKLPARVSESVWGSVRMLSGIKFPKHRK</sequence>
<reference evidence="3" key="1">
    <citation type="submission" date="2021-03" db="EMBL/GenBank/DDBJ databases">
        <authorList>
            <person name="Tagirdzhanova G."/>
        </authorList>
    </citation>
    <scope>NUCLEOTIDE SEQUENCE</scope>
</reference>
<feature type="region of interest" description="Disordered" evidence="1">
    <location>
        <begin position="440"/>
        <end position="498"/>
    </location>
</feature>
<dbReference type="InterPro" id="IPR000261">
    <property type="entry name" value="EH_dom"/>
</dbReference>
<feature type="compositionally biased region" description="Basic residues" evidence="1">
    <location>
        <begin position="454"/>
        <end position="465"/>
    </location>
</feature>
<feature type="region of interest" description="Disordered" evidence="1">
    <location>
        <begin position="54"/>
        <end position="114"/>
    </location>
</feature>
<feature type="compositionally biased region" description="Polar residues" evidence="1">
    <location>
        <begin position="205"/>
        <end position="214"/>
    </location>
</feature>
<dbReference type="SUPFAM" id="SSF47473">
    <property type="entry name" value="EF-hand"/>
    <property type="match status" value="1"/>
</dbReference>
<dbReference type="InterPro" id="IPR011992">
    <property type="entry name" value="EF-hand-dom_pair"/>
</dbReference>
<dbReference type="Pfam" id="PF12763">
    <property type="entry name" value="EH"/>
    <property type="match status" value="1"/>
</dbReference>
<gene>
    <name evidence="3" type="primary">IRS4</name>
    <name evidence="3" type="ORF">HETSPECPRED_001394</name>
</gene>
<evidence type="ECO:0000256" key="1">
    <source>
        <dbReference type="SAM" id="MobiDB-lite"/>
    </source>
</evidence>
<keyword evidence="4" id="KW-1185">Reference proteome</keyword>
<accession>A0A8H3PEE9</accession>
<dbReference type="AlphaFoldDB" id="A0A8H3PEE9"/>
<evidence type="ECO:0000313" key="4">
    <source>
        <dbReference type="Proteomes" id="UP000664521"/>
    </source>
</evidence>
<dbReference type="EMBL" id="CAJPDS010000120">
    <property type="protein sequence ID" value="CAF9938823.1"/>
    <property type="molecule type" value="Genomic_DNA"/>
</dbReference>
<feature type="compositionally biased region" description="Polar residues" evidence="1">
    <location>
        <begin position="98"/>
        <end position="110"/>
    </location>
</feature>
<dbReference type="Proteomes" id="UP000664521">
    <property type="component" value="Unassembled WGS sequence"/>
</dbReference>
<dbReference type="CDD" id="cd00052">
    <property type="entry name" value="EH"/>
    <property type="match status" value="1"/>
</dbReference>
<evidence type="ECO:0000259" key="2">
    <source>
        <dbReference type="PROSITE" id="PS50031"/>
    </source>
</evidence>
<feature type="region of interest" description="Disordered" evidence="1">
    <location>
        <begin position="205"/>
        <end position="239"/>
    </location>
</feature>
<feature type="compositionally biased region" description="Polar residues" evidence="1">
    <location>
        <begin position="61"/>
        <end position="75"/>
    </location>
</feature>
<name>A0A8H3PEE9_9LECA</name>
<dbReference type="Gene3D" id="1.10.238.10">
    <property type="entry name" value="EF-hand"/>
    <property type="match status" value="1"/>
</dbReference>
<dbReference type="PROSITE" id="PS50031">
    <property type="entry name" value="EH"/>
    <property type="match status" value="1"/>
</dbReference>
<feature type="compositionally biased region" description="Basic and acidic residues" evidence="1">
    <location>
        <begin position="88"/>
        <end position="97"/>
    </location>
</feature>
<dbReference type="SMART" id="SM00027">
    <property type="entry name" value="EH"/>
    <property type="match status" value="1"/>
</dbReference>
<feature type="compositionally biased region" description="Polar residues" evidence="1">
    <location>
        <begin position="476"/>
        <end position="489"/>
    </location>
</feature>
<comment type="caution">
    <text evidence="3">The sequence shown here is derived from an EMBL/GenBank/DDBJ whole genome shotgun (WGS) entry which is preliminary data.</text>
</comment>
<evidence type="ECO:0000313" key="3">
    <source>
        <dbReference type="EMBL" id="CAF9938823.1"/>
    </source>
</evidence>
<feature type="domain" description="EH" evidence="2">
    <location>
        <begin position="532"/>
        <end position="630"/>
    </location>
</feature>
<organism evidence="3 4">
    <name type="scientific">Heterodermia speciosa</name>
    <dbReference type="NCBI Taxonomy" id="116794"/>
    <lineage>
        <taxon>Eukaryota</taxon>
        <taxon>Fungi</taxon>
        <taxon>Dikarya</taxon>
        <taxon>Ascomycota</taxon>
        <taxon>Pezizomycotina</taxon>
        <taxon>Lecanoromycetes</taxon>
        <taxon>OSLEUM clade</taxon>
        <taxon>Lecanoromycetidae</taxon>
        <taxon>Caliciales</taxon>
        <taxon>Physciaceae</taxon>
        <taxon>Heterodermia</taxon>
    </lineage>
</organism>
<feature type="region of interest" description="Disordered" evidence="1">
    <location>
        <begin position="282"/>
        <end position="338"/>
    </location>
</feature>
<protein>
    <submittedName>
        <fullName evidence="3">Increased rDNA silencing protein</fullName>
    </submittedName>
</protein>
<dbReference type="OrthoDB" id="10045710at2759"/>
<proteinExistence type="predicted"/>